<comment type="caution">
    <text evidence="2">The sequence shown here is derived from an EMBL/GenBank/DDBJ whole genome shotgun (WGS) entry which is preliminary data.</text>
</comment>
<evidence type="ECO:0000313" key="3">
    <source>
        <dbReference type="Proteomes" id="UP000314294"/>
    </source>
</evidence>
<proteinExistence type="predicted"/>
<reference evidence="2 3" key="1">
    <citation type="submission" date="2019-03" db="EMBL/GenBank/DDBJ databases">
        <title>First draft genome of Liparis tanakae, snailfish: a comprehensive survey of snailfish specific genes.</title>
        <authorList>
            <person name="Kim W."/>
            <person name="Song I."/>
            <person name="Jeong J.-H."/>
            <person name="Kim D."/>
            <person name="Kim S."/>
            <person name="Ryu S."/>
            <person name="Song J.Y."/>
            <person name="Lee S.K."/>
        </authorList>
    </citation>
    <scope>NUCLEOTIDE SEQUENCE [LARGE SCALE GENOMIC DNA]</scope>
    <source>
        <tissue evidence="2">Muscle</tissue>
    </source>
</reference>
<sequence length="71" mass="7803">MELPSEDRGGEEPEDELIGHTSLVRKSSSPKRRGGAQCPTVGYEQELQCNQINSTNSNVEGNMGFMCKRTS</sequence>
<evidence type="ECO:0000256" key="1">
    <source>
        <dbReference type="SAM" id="MobiDB-lite"/>
    </source>
</evidence>
<feature type="compositionally biased region" description="Basic and acidic residues" evidence="1">
    <location>
        <begin position="1"/>
        <end position="11"/>
    </location>
</feature>
<organism evidence="2 3">
    <name type="scientific">Liparis tanakae</name>
    <name type="common">Tanaka's snailfish</name>
    <dbReference type="NCBI Taxonomy" id="230148"/>
    <lineage>
        <taxon>Eukaryota</taxon>
        <taxon>Metazoa</taxon>
        <taxon>Chordata</taxon>
        <taxon>Craniata</taxon>
        <taxon>Vertebrata</taxon>
        <taxon>Euteleostomi</taxon>
        <taxon>Actinopterygii</taxon>
        <taxon>Neopterygii</taxon>
        <taxon>Teleostei</taxon>
        <taxon>Neoteleostei</taxon>
        <taxon>Acanthomorphata</taxon>
        <taxon>Eupercaria</taxon>
        <taxon>Perciformes</taxon>
        <taxon>Cottioidei</taxon>
        <taxon>Cottales</taxon>
        <taxon>Liparidae</taxon>
        <taxon>Liparis</taxon>
    </lineage>
</organism>
<dbReference type="Proteomes" id="UP000314294">
    <property type="component" value="Unassembled WGS sequence"/>
</dbReference>
<feature type="region of interest" description="Disordered" evidence="1">
    <location>
        <begin position="1"/>
        <end position="39"/>
    </location>
</feature>
<gene>
    <name evidence="2" type="ORF">EYF80_047492</name>
</gene>
<keyword evidence="3" id="KW-1185">Reference proteome</keyword>
<dbReference type="EMBL" id="SRLO01001043">
    <property type="protein sequence ID" value="TNN42351.1"/>
    <property type="molecule type" value="Genomic_DNA"/>
</dbReference>
<name>A0A4Z2FMV0_9TELE</name>
<accession>A0A4Z2FMV0</accession>
<protein>
    <submittedName>
        <fullName evidence="2">Uncharacterized protein</fullName>
    </submittedName>
</protein>
<dbReference type="AlphaFoldDB" id="A0A4Z2FMV0"/>
<evidence type="ECO:0000313" key="2">
    <source>
        <dbReference type="EMBL" id="TNN42351.1"/>
    </source>
</evidence>